<evidence type="ECO:0000313" key="2">
    <source>
        <dbReference type="EMBL" id="QOZ59418.1"/>
    </source>
</evidence>
<dbReference type="NCBIfam" id="NF004816">
    <property type="entry name" value="PRK06170.1"/>
    <property type="match status" value="1"/>
</dbReference>
<protein>
    <submittedName>
        <fullName evidence="2">Amidase</fullName>
        <ecNumber evidence="2">3.5.1.4</ecNumber>
    </submittedName>
</protein>
<dbReference type="InterPro" id="IPR023631">
    <property type="entry name" value="Amidase_dom"/>
</dbReference>
<sequence length="542" mass="58173">MQLHAADLARDCDRIALAGARRARSLMATSSDEYLETAISPGHARTRRAITRIAQADTAAIHYWSATRLARAIRQKQIGCAELLAAFLSRIEKHNPRLTAIVDLDLAGARKQAEAADAALARDSAVGPLHGIPMTVKDSVDVAGLASTWGFGELKNNRPAKSAQVVEALTEAGAIVFGKTNVPLGLLSWETFNDVFGTTNNPWDVTCSPGGSSGGAAAALAAGLSALELGSDSAGSSRGPAHYCGIYAHKPTYGVVSIEGQSLPGVGSVPDIMVLGPMARSAEDLAVALDVMAGPDEAKAAAWRVTLPRSRLTKLSEFKVAIMSEHDGYDVDREVQARLDELGGFLSRRGAHVSSQARPEIDFDAAHRLCLNLICASAAGAIPEPYWTQLTRMARLTAARVDSELTSVIRGYTQSHREWIRNDQVRRQLQTTWGSFFRDYDVLLTPVAATAALPHDQSSRIDRFRKIVVNGKRVPATDQWFWAGLPAAAYLPATIAPIGFTSAGLPVGVQIIGPQYSDHTCLSFAHLLEQEYHSFVPPPGWN</sequence>
<name>A0ABX6UER7_9BRAD</name>
<evidence type="ECO:0000259" key="1">
    <source>
        <dbReference type="Pfam" id="PF01425"/>
    </source>
</evidence>
<dbReference type="EMBL" id="CP030057">
    <property type="protein sequence ID" value="QOZ59418.1"/>
    <property type="molecule type" value="Genomic_DNA"/>
</dbReference>
<proteinExistence type="predicted"/>
<organism evidence="2 3">
    <name type="scientific">Bradyrhizobium guangdongense</name>
    <dbReference type="NCBI Taxonomy" id="1325090"/>
    <lineage>
        <taxon>Bacteria</taxon>
        <taxon>Pseudomonadati</taxon>
        <taxon>Pseudomonadota</taxon>
        <taxon>Alphaproteobacteria</taxon>
        <taxon>Hyphomicrobiales</taxon>
        <taxon>Nitrobacteraceae</taxon>
        <taxon>Bradyrhizobium</taxon>
    </lineage>
</organism>
<dbReference type="Proteomes" id="UP000593880">
    <property type="component" value="Chromosome"/>
</dbReference>
<dbReference type="Pfam" id="PF01425">
    <property type="entry name" value="Amidase"/>
    <property type="match status" value="1"/>
</dbReference>
<dbReference type="EC" id="3.5.1.4" evidence="2"/>
<dbReference type="PIRSF" id="PIRSF001221">
    <property type="entry name" value="Amidase_fungi"/>
    <property type="match status" value="1"/>
</dbReference>
<feature type="domain" description="Amidase" evidence="1">
    <location>
        <begin position="82"/>
        <end position="522"/>
    </location>
</feature>
<dbReference type="Gene3D" id="3.90.1300.10">
    <property type="entry name" value="Amidase signature (AS) domain"/>
    <property type="match status" value="1"/>
</dbReference>
<keyword evidence="3" id="KW-1185">Reference proteome</keyword>
<reference evidence="2 3" key="1">
    <citation type="submission" date="2018-06" db="EMBL/GenBank/DDBJ databases">
        <title>Comparative genomics of rhizobia nodulating Arachis hypogaea in China.</title>
        <authorList>
            <person name="Li Y."/>
        </authorList>
    </citation>
    <scope>NUCLEOTIDE SEQUENCE [LARGE SCALE GENOMIC DNA]</scope>
    <source>
        <strain evidence="2 3">CCBAU 51658</strain>
    </source>
</reference>
<dbReference type="PANTHER" id="PTHR43372">
    <property type="entry name" value="FATTY-ACID AMIDE HYDROLASE"/>
    <property type="match status" value="1"/>
</dbReference>
<dbReference type="SUPFAM" id="SSF75304">
    <property type="entry name" value="Amidase signature (AS) enzymes"/>
    <property type="match status" value="1"/>
</dbReference>
<accession>A0ABX6UER7</accession>
<dbReference type="PANTHER" id="PTHR43372:SF4">
    <property type="entry name" value="FATTY-ACID AMIDE HYDROLASE 2"/>
    <property type="match status" value="1"/>
</dbReference>
<evidence type="ECO:0000313" key="3">
    <source>
        <dbReference type="Proteomes" id="UP000593880"/>
    </source>
</evidence>
<dbReference type="InterPro" id="IPR052739">
    <property type="entry name" value="FAAH2"/>
</dbReference>
<keyword evidence="2" id="KW-0378">Hydrolase</keyword>
<gene>
    <name evidence="2" type="ORF">XH86_12270</name>
</gene>
<dbReference type="GO" id="GO:0004040">
    <property type="term" value="F:amidase activity"/>
    <property type="evidence" value="ECO:0007669"/>
    <property type="project" value="UniProtKB-EC"/>
</dbReference>
<dbReference type="InterPro" id="IPR036928">
    <property type="entry name" value="AS_sf"/>
</dbReference>